<organism evidence="3 4">
    <name type="scientific">Cymbomonas tetramitiformis</name>
    <dbReference type="NCBI Taxonomy" id="36881"/>
    <lineage>
        <taxon>Eukaryota</taxon>
        <taxon>Viridiplantae</taxon>
        <taxon>Chlorophyta</taxon>
        <taxon>Pyramimonadophyceae</taxon>
        <taxon>Pyramimonadales</taxon>
        <taxon>Pyramimonadaceae</taxon>
        <taxon>Cymbomonas</taxon>
    </lineage>
</organism>
<dbReference type="SUPFAM" id="SSF51905">
    <property type="entry name" value="FAD/NAD(P)-binding domain"/>
    <property type="match status" value="1"/>
</dbReference>
<protein>
    <recommendedName>
        <fullName evidence="5">Rab proteins geranylgeranyltransferase component</fullName>
    </recommendedName>
</protein>
<accession>A0AAE0FNY7</accession>
<dbReference type="InterPro" id="IPR036188">
    <property type="entry name" value="FAD/NAD-bd_sf"/>
</dbReference>
<dbReference type="PANTHER" id="PTHR11787">
    <property type="entry name" value="RAB GDP-DISSOCIATION INHIBITOR"/>
    <property type="match status" value="1"/>
</dbReference>
<dbReference type="SUPFAM" id="SSF54373">
    <property type="entry name" value="FAD-linked reductases, C-terminal domain"/>
    <property type="match status" value="1"/>
</dbReference>
<keyword evidence="4" id="KW-1185">Reference proteome</keyword>
<evidence type="ECO:0000256" key="1">
    <source>
        <dbReference type="ARBA" id="ARBA00005593"/>
    </source>
</evidence>
<dbReference type="PRINTS" id="PR00891">
    <property type="entry name" value="RABGDIREP"/>
</dbReference>
<dbReference type="PANTHER" id="PTHR11787:SF4">
    <property type="entry name" value="CHM, RAB ESCORT PROTEIN 1"/>
    <property type="match status" value="1"/>
</dbReference>
<dbReference type="GO" id="GO:0005829">
    <property type="term" value="C:cytosol"/>
    <property type="evidence" value="ECO:0007669"/>
    <property type="project" value="TreeGrafter"/>
</dbReference>
<evidence type="ECO:0000313" key="4">
    <source>
        <dbReference type="Proteomes" id="UP001190700"/>
    </source>
</evidence>
<dbReference type="Proteomes" id="UP001190700">
    <property type="component" value="Unassembled WGS sequence"/>
</dbReference>
<evidence type="ECO:0000256" key="2">
    <source>
        <dbReference type="SAM" id="MobiDB-lite"/>
    </source>
</evidence>
<dbReference type="Gene3D" id="1.10.405.10">
    <property type="entry name" value="Guanine Nucleotide Dissociation Inhibitor, domain 1"/>
    <property type="match status" value="1"/>
</dbReference>
<dbReference type="GO" id="GO:0005634">
    <property type="term" value="C:nucleus"/>
    <property type="evidence" value="ECO:0007669"/>
    <property type="project" value="TreeGrafter"/>
</dbReference>
<feature type="compositionally biased region" description="Basic and acidic residues" evidence="2">
    <location>
        <begin position="502"/>
        <end position="517"/>
    </location>
</feature>
<dbReference type="GO" id="GO:0007264">
    <property type="term" value="P:small GTPase-mediated signal transduction"/>
    <property type="evidence" value="ECO:0007669"/>
    <property type="project" value="InterPro"/>
</dbReference>
<proteinExistence type="inferred from homology"/>
<gene>
    <name evidence="3" type="ORF">CYMTET_28685</name>
</gene>
<dbReference type="Gene3D" id="3.30.519.10">
    <property type="entry name" value="Guanine Nucleotide Dissociation Inhibitor, domain 2"/>
    <property type="match status" value="1"/>
</dbReference>
<dbReference type="AlphaFoldDB" id="A0AAE0FNY7"/>
<dbReference type="Pfam" id="PF00996">
    <property type="entry name" value="GDI"/>
    <property type="match status" value="3"/>
</dbReference>
<dbReference type="InterPro" id="IPR018203">
    <property type="entry name" value="GDP_dissociation_inhibitor"/>
</dbReference>
<feature type="region of interest" description="Disordered" evidence="2">
    <location>
        <begin position="498"/>
        <end position="517"/>
    </location>
</feature>
<reference evidence="3 4" key="1">
    <citation type="journal article" date="2015" name="Genome Biol. Evol.">
        <title>Comparative Genomics of a Bacterivorous Green Alga Reveals Evolutionary Causalities and Consequences of Phago-Mixotrophic Mode of Nutrition.</title>
        <authorList>
            <person name="Burns J.A."/>
            <person name="Paasch A."/>
            <person name="Narechania A."/>
            <person name="Kim E."/>
        </authorList>
    </citation>
    <scope>NUCLEOTIDE SEQUENCE [LARGE SCALE GENOMIC DNA]</scope>
    <source>
        <strain evidence="3 4">PLY_AMNH</strain>
    </source>
</reference>
<dbReference type="GO" id="GO:0005968">
    <property type="term" value="C:Rab-protein geranylgeranyltransferase complex"/>
    <property type="evidence" value="ECO:0007669"/>
    <property type="project" value="TreeGrafter"/>
</dbReference>
<comment type="similarity">
    <text evidence="1">Belongs to the Rab GDI family.</text>
</comment>
<name>A0AAE0FNY7_9CHLO</name>
<dbReference type="Gene3D" id="3.50.50.60">
    <property type="entry name" value="FAD/NAD(P)-binding domain"/>
    <property type="match status" value="1"/>
</dbReference>
<dbReference type="GO" id="GO:0016192">
    <property type="term" value="P:vesicle-mediated transport"/>
    <property type="evidence" value="ECO:0007669"/>
    <property type="project" value="TreeGrafter"/>
</dbReference>
<feature type="compositionally biased region" description="Low complexity" evidence="2">
    <location>
        <begin position="537"/>
        <end position="549"/>
    </location>
</feature>
<evidence type="ECO:0008006" key="5">
    <source>
        <dbReference type="Google" id="ProtNLM"/>
    </source>
</evidence>
<evidence type="ECO:0000313" key="3">
    <source>
        <dbReference type="EMBL" id="KAK3262461.1"/>
    </source>
</evidence>
<dbReference type="EMBL" id="LGRX02016173">
    <property type="protein sequence ID" value="KAK3262461.1"/>
    <property type="molecule type" value="Genomic_DNA"/>
</dbReference>
<sequence length="596" mass="62832">MEELPIEPTHFDLIVVGTGLIESIVAGAASKAGKTVLQLDHAAGYGTQWASLSVGDAQNLVENLREAEASSVNLEPVVVSSSSDTIMSLPVDSSSGAGCIYDRMEVQDLVGDEFRDRMGNLHRYNLDLSAPKAASGAGAFVDLIVKSGTHHYLEFKSTEGTLMWIDGSLQPVPSSRAEVFRNKKLSAMHKRLLMRFLQACLDAKLETDLAEMPCETARADAECSSTMPVFSHPDESFFACLQSHKLPPLLQQVVLYAIALVDEAPTGSSTGRHVAKGLTAREGVRLVQLYIQSIGRFGPDQGAFLIPLYGTGELPQAFCRQAAVGGAINVLRRAVVDIQFQKCGDEAAGEGRERPGAATLPHSAGGGSWKCTAVRTSGGQQLTCGALVLNAMYMDVMRHAFEAGASPCGEQRVARAICITDASLAEGKSQVLAIFPPGCLEGVTGGPVRAMQVGQSTCAAPDGRFVVYLSAPVGSDGAGIEAVSAAVTALFRRFDPASTRTAAEEASRGKPPPRDVNLEADEAAANPAKAEERCLEEAAAPSAGEASAGQRGAESPHPPESARPQPARGADSRPLLLWAMLYTQRVAEADEVSSFP</sequence>
<dbReference type="GO" id="GO:0005092">
    <property type="term" value="F:GDP-dissociation inhibitor activity"/>
    <property type="evidence" value="ECO:0007669"/>
    <property type="project" value="InterPro"/>
</dbReference>
<feature type="region of interest" description="Disordered" evidence="2">
    <location>
        <begin position="523"/>
        <end position="570"/>
    </location>
</feature>
<comment type="caution">
    <text evidence="3">The sequence shown here is derived from an EMBL/GenBank/DDBJ whole genome shotgun (WGS) entry which is preliminary data.</text>
</comment>